<proteinExistence type="predicted"/>
<sequence length="65" mass="7479">MEDLSQFHQNDFIVIKLSYNNLVNVGVVADRHWFAYSIFLGHQSCQFLFPLMIHLYDSIGAASTD</sequence>
<gene>
    <name evidence="1" type="ORF">DPMN_099585</name>
</gene>
<reference evidence="1" key="1">
    <citation type="journal article" date="2019" name="bioRxiv">
        <title>The Genome of the Zebra Mussel, Dreissena polymorpha: A Resource for Invasive Species Research.</title>
        <authorList>
            <person name="McCartney M.A."/>
            <person name="Auch B."/>
            <person name="Kono T."/>
            <person name="Mallez S."/>
            <person name="Zhang Y."/>
            <person name="Obille A."/>
            <person name="Becker A."/>
            <person name="Abrahante J.E."/>
            <person name="Garbe J."/>
            <person name="Badalamenti J.P."/>
            <person name="Herman A."/>
            <person name="Mangelson H."/>
            <person name="Liachko I."/>
            <person name="Sullivan S."/>
            <person name="Sone E.D."/>
            <person name="Koren S."/>
            <person name="Silverstein K.A.T."/>
            <person name="Beckman K.B."/>
            <person name="Gohl D.M."/>
        </authorList>
    </citation>
    <scope>NUCLEOTIDE SEQUENCE</scope>
    <source>
        <strain evidence="1">Duluth1</strain>
        <tissue evidence="1">Whole animal</tissue>
    </source>
</reference>
<evidence type="ECO:0000313" key="2">
    <source>
        <dbReference type="Proteomes" id="UP000828390"/>
    </source>
</evidence>
<protein>
    <submittedName>
        <fullName evidence="1">Uncharacterized protein</fullName>
    </submittedName>
</protein>
<reference evidence="1" key="2">
    <citation type="submission" date="2020-11" db="EMBL/GenBank/DDBJ databases">
        <authorList>
            <person name="McCartney M.A."/>
            <person name="Auch B."/>
            <person name="Kono T."/>
            <person name="Mallez S."/>
            <person name="Becker A."/>
            <person name="Gohl D.M."/>
            <person name="Silverstein K.A.T."/>
            <person name="Koren S."/>
            <person name="Bechman K.B."/>
            <person name="Herman A."/>
            <person name="Abrahante J.E."/>
            <person name="Garbe J."/>
        </authorList>
    </citation>
    <scope>NUCLEOTIDE SEQUENCE</scope>
    <source>
        <strain evidence="1">Duluth1</strain>
        <tissue evidence="1">Whole animal</tissue>
    </source>
</reference>
<comment type="caution">
    <text evidence="1">The sequence shown here is derived from an EMBL/GenBank/DDBJ whole genome shotgun (WGS) entry which is preliminary data.</text>
</comment>
<evidence type="ECO:0000313" key="1">
    <source>
        <dbReference type="EMBL" id="KAH3856988.1"/>
    </source>
</evidence>
<dbReference type="AlphaFoldDB" id="A0A9D4LED8"/>
<dbReference type="EMBL" id="JAIWYP010000003">
    <property type="protein sequence ID" value="KAH3856988.1"/>
    <property type="molecule type" value="Genomic_DNA"/>
</dbReference>
<accession>A0A9D4LED8</accession>
<name>A0A9D4LED8_DREPO</name>
<keyword evidence="2" id="KW-1185">Reference proteome</keyword>
<organism evidence="1 2">
    <name type="scientific">Dreissena polymorpha</name>
    <name type="common">Zebra mussel</name>
    <name type="synonym">Mytilus polymorpha</name>
    <dbReference type="NCBI Taxonomy" id="45954"/>
    <lineage>
        <taxon>Eukaryota</taxon>
        <taxon>Metazoa</taxon>
        <taxon>Spiralia</taxon>
        <taxon>Lophotrochozoa</taxon>
        <taxon>Mollusca</taxon>
        <taxon>Bivalvia</taxon>
        <taxon>Autobranchia</taxon>
        <taxon>Heteroconchia</taxon>
        <taxon>Euheterodonta</taxon>
        <taxon>Imparidentia</taxon>
        <taxon>Neoheterodontei</taxon>
        <taxon>Myida</taxon>
        <taxon>Dreissenoidea</taxon>
        <taxon>Dreissenidae</taxon>
        <taxon>Dreissena</taxon>
    </lineage>
</organism>
<dbReference type="Proteomes" id="UP000828390">
    <property type="component" value="Unassembled WGS sequence"/>
</dbReference>